<comment type="caution">
    <text evidence="5">The sequence shown here is derived from an EMBL/GenBank/DDBJ whole genome shotgun (WGS) entry which is preliminary data.</text>
</comment>
<dbReference type="EMBL" id="PJAI02000008">
    <property type="protein sequence ID" value="TYK65710.1"/>
    <property type="molecule type" value="Genomic_DNA"/>
</dbReference>
<feature type="domain" description="PAS" evidence="1">
    <location>
        <begin position="8"/>
        <end position="81"/>
    </location>
</feature>
<dbReference type="InterPro" id="IPR013655">
    <property type="entry name" value="PAS_fold_3"/>
</dbReference>
<feature type="domain" description="EAL" evidence="3">
    <location>
        <begin position="453"/>
        <end position="707"/>
    </location>
</feature>
<name>A0ABY3MWY4_9GAMM</name>
<gene>
    <name evidence="5" type="ORF">CWS31_008630</name>
</gene>
<dbReference type="InterPro" id="IPR001610">
    <property type="entry name" value="PAC"/>
</dbReference>
<dbReference type="InterPro" id="IPR001633">
    <property type="entry name" value="EAL_dom"/>
</dbReference>
<proteinExistence type="predicted"/>
<dbReference type="SUPFAM" id="SSF141868">
    <property type="entry name" value="EAL domain-like"/>
    <property type="match status" value="1"/>
</dbReference>
<evidence type="ECO:0000259" key="4">
    <source>
        <dbReference type="PROSITE" id="PS50887"/>
    </source>
</evidence>
<dbReference type="SMART" id="SM00267">
    <property type="entry name" value="GGDEF"/>
    <property type="match status" value="1"/>
</dbReference>
<dbReference type="InterPro" id="IPR043128">
    <property type="entry name" value="Rev_trsase/Diguanyl_cyclase"/>
</dbReference>
<dbReference type="InterPro" id="IPR052155">
    <property type="entry name" value="Biofilm_reg_signaling"/>
</dbReference>
<feature type="domain" description="PAC" evidence="2">
    <location>
        <begin position="214"/>
        <end position="265"/>
    </location>
</feature>
<feature type="domain" description="PAC" evidence="2">
    <location>
        <begin position="85"/>
        <end position="138"/>
    </location>
</feature>
<feature type="domain" description="GGDEF" evidence="4">
    <location>
        <begin position="311"/>
        <end position="444"/>
    </location>
</feature>
<dbReference type="Pfam" id="PF08447">
    <property type="entry name" value="PAS_3"/>
    <property type="match status" value="2"/>
</dbReference>
<dbReference type="CDD" id="cd00130">
    <property type="entry name" value="PAS"/>
    <property type="match status" value="1"/>
</dbReference>
<evidence type="ECO:0000259" key="2">
    <source>
        <dbReference type="PROSITE" id="PS50113"/>
    </source>
</evidence>
<dbReference type="PROSITE" id="PS50112">
    <property type="entry name" value="PAS"/>
    <property type="match status" value="1"/>
</dbReference>
<dbReference type="SUPFAM" id="SSF55785">
    <property type="entry name" value="PYP-like sensor domain (PAS domain)"/>
    <property type="match status" value="2"/>
</dbReference>
<dbReference type="InterPro" id="IPR000160">
    <property type="entry name" value="GGDEF_dom"/>
</dbReference>
<reference evidence="5 6" key="1">
    <citation type="submission" date="2019-08" db="EMBL/GenBank/DDBJ databases">
        <title>Microbe sample from Colwellia echini.</title>
        <authorList>
            <person name="Christiansen L."/>
            <person name="Pathiraja D."/>
            <person name="Schultz-Johansen M."/>
            <person name="Choi I.-G."/>
            <person name="Stougaard P."/>
        </authorList>
    </citation>
    <scope>NUCLEOTIDE SEQUENCE [LARGE SCALE GENOMIC DNA]</scope>
    <source>
        <strain evidence="5 6">A3</strain>
    </source>
</reference>
<keyword evidence="6" id="KW-1185">Reference proteome</keyword>
<evidence type="ECO:0000313" key="5">
    <source>
        <dbReference type="EMBL" id="TYK65710.1"/>
    </source>
</evidence>
<dbReference type="CDD" id="cd01949">
    <property type="entry name" value="GGDEF"/>
    <property type="match status" value="1"/>
</dbReference>
<dbReference type="PANTHER" id="PTHR44757">
    <property type="entry name" value="DIGUANYLATE CYCLASE DGCP"/>
    <property type="match status" value="1"/>
</dbReference>
<protein>
    <submittedName>
        <fullName evidence="5">EAL domain-containing protein</fullName>
    </submittedName>
</protein>
<dbReference type="NCBIfam" id="TIGR00229">
    <property type="entry name" value="sensory_box"/>
    <property type="match status" value="1"/>
</dbReference>
<dbReference type="PANTHER" id="PTHR44757:SF2">
    <property type="entry name" value="BIOFILM ARCHITECTURE MAINTENANCE PROTEIN MBAA"/>
    <property type="match status" value="1"/>
</dbReference>
<dbReference type="NCBIfam" id="TIGR00254">
    <property type="entry name" value="GGDEF"/>
    <property type="match status" value="1"/>
</dbReference>
<organism evidence="5 6">
    <name type="scientific">Colwellia echini</name>
    <dbReference type="NCBI Taxonomy" id="1982103"/>
    <lineage>
        <taxon>Bacteria</taxon>
        <taxon>Pseudomonadati</taxon>
        <taxon>Pseudomonadota</taxon>
        <taxon>Gammaproteobacteria</taxon>
        <taxon>Alteromonadales</taxon>
        <taxon>Colwelliaceae</taxon>
        <taxon>Colwellia</taxon>
    </lineage>
</organism>
<dbReference type="PROSITE" id="PS50113">
    <property type="entry name" value="PAC"/>
    <property type="match status" value="2"/>
</dbReference>
<dbReference type="RefSeq" id="WP_101344821.1">
    <property type="nucleotide sequence ID" value="NZ_PJAI02000008.1"/>
</dbReference>
<dbReference type="InterPro" id="IPR000700">
    <property type="entry name" value="PAS-assoc_C"/>
</dbReference>
<evidence type="ECO:0000313" key="6">
    <source>
        <dbReference type="Proteomes" id="UP000815846"/>
    </source>
</evidence>
<dbReference type="InterPro" id="IPR000014">
    <property type="entry name" value="PAS"/>
</dbReference>
<dbReference type="Proteomes" id="UP000815846">
    <property type="component" value="Unassembled WGS sequence"/>
</dbReference>
<sequence length="721" mass="82551">MQVSEKYNLERFESVVNAAEMGIWDWDIKAGTVFFSDRMAEIIGYELNELQPIQFETWFHFIHPEDLSKAHERLTSHLEGDAELYEVAVRMQHKLGNYVWVLIAGKTIERYADNSPKRMVGFHREITLRKIDEQKLITTSQLLDESQRIAKVGGWQLDIPTGDLFWTTETYRIHETSPEEFDPCVDTVIDYFLPDSKRIISEAIEAAITEGKGYDLELSTYTTKGKLIDVRATCTATMKDGKAIKLTGIFQDISEEKSIQRILKKSNRELEQVNIKLERNANYDALTGLPNRNLLADRMQQTIERSNRKHNSFAIAFIDLDRFKEINDTYGHSFGDELLCSIAEQFQHSMRSCDTLARFGGDEFVMILDELHSPDECAIILTRILDSVSQTLMLKNKAIQVSASIGVTIYPQDNSNSDQLIRHADQAMYIAKNSGKNCFHIFDVAKDVAEKHQHEELEHIRLALNNDEFVLFYQPKINIKTNQVIGVEALIRWDHPEQGILPPVAFLPVIEQDILDINVGEWVIEKALTQLFTWSEEGIDIPVSVNISPQQLQSFDFVKRLKGILKKFPNFKAGSIEFEILETSALKDIEQVTKIILECHDLGIKFSIDDFGTGYSSLSYLKRLPTEFLKIDQSFIRDMLIDPDDKAIVQGIIGLANVFDRRIIAEGVETTAHGEQLLALGCHLAQGYGIAKPMPAEKFLSWLKEWKKKNPWEYLMANNYR</sequence>
<accession>A0ABY3MWY4</accession>
<dbReference type="Gene3D" id="3.30.70.270">
    <property type="match status" value="1"/>
</dbReference>
<dbReference type="SMART" id="SM00052">
    <property type="entry name" value="EAL"/>
    <property type="match status" value="1"/>
</dbReference>
<evidence type="ECO:0000259" key="3">
    <source>
        <dbReference type="PROSITE" id="PS50883"/>
    </source>
</evidence>
<dbReference type="PROSITE" id="PS50887">
    <property type="entry name" value="GGDEF"/>
    <property type="match status" value="1"/>
</dbReference>
<dbReference type="SMART" id="SM00086">
    <property type="entry name" value="PAC"/>
    <property type="match status" value="2"/>
</dbReference>
<dbReference type="InterPro" id="IPR035965">
    <property type="entry name" value="PAS-like_dom_sf"/>
</dbReference>
<dbReference type="Gene3D" id="3.30.450.20">
    <property type="entry name" value="PAS domain"/>
    <property type="match status" value="2"/>
</dbReference>
<dbReference type="SUPFAM" id="SSF55073">
    <property type="entry name" value="Nucleotide cyclase"/>
    <property type="match status" value="1"/>
</dbReference>
<dbReference type="CDD" id="cd01948">
    <property type="entry name" value="EAL"/>
    <property type="match status" value="1"/>
</dbReference>
<dbReference type="InterPro" id="IPR029787">
    <property type="entry name" value="Nucleotide_cyclase"/>
</dbReference>
<dbReference type="PROSITE" id="PS50883">
    <property type="entry name" value="EAL"/>
    <property type="match status" value="1"/>
</dbReference>
<dbReference type="Pfam" id="PF00990">
    <property type="entry name" value="GGDEF"/>
    <property type="match status" value="1"/>
</dbReference>
<dbReference type="Pfam" id="PF00563">
    <property type="entry name" value="EAL"/>
    <property type="match status" value="1"/>
</dbReference>
<evidence type="ECO:0000259" key="1">
    <source>
        <dbReference type="PROSITE" id="PS50112"/>
    </source>
</evidence>
<dbReference type="InterPro" id="IPR035919">
    <property type="entry name" value="EAL_sf"/>
</dbReference>
<dbReference type="SMART" id="SM00091">
    <property type="entry name" value="PAS"/>
    <property type="match status" value="1"/>
</dbReference>
<dbReference type="Gene3D" id="3.20.20.450">
    <property type="entry name" value="EAL domain"/>
    <property type="match status" value="1"/>
</dbReference>